<keyword evidence="1" id="KW-0040">ANK repeat</keyword>
<dbReference type="GO" id="GO:0006355">
    <property type="term" value="P:regulation of DNA-templated transcription"/>
    <property type="evidence" value="ECO:0007669"/>
    <property type="project" value="InterPro"/>
</dbReference>
<dbReference type="RefSeq" id="XP_001584356.1">
    <property type="nucleotide sequence ID" value="XM_001584306.1"/>
</dbReference>
<reference evidence="2" key="2">
    <citation type="journal article" date="2007" name="Science">
        <title>Draft genome sequence of the sexually transmitted pathogen Trichomonas vaginalis.</title>
        <authorList>
            <person name="Carlton J.M."/>
            <person name="Hirt R.P."/>
            <person name="Silva J.C."/>
            <person name="Delcher A.L."/>
            <person name="Schatz M."/>
            <person name="Zhao Q."/>
            <person name="Wortman J.R."/>
            <person name="Bidwell S.L."/>
            <person name="Alsmark U.C.M."/>
            <person name="Besteiro S."/>
            <person name="Sicheritz-Ponten T."/>
            <person name="Noel C.J."/>
            <person name="Dacks J.B."/>
            <person name="Foster P.G."/>
            <person name="Simillion C."/>
            <person name="Van de Peer Y."/>
            <person name="Miranda-Saavedra D."/>
            <person name="Barton G.J."/>
            <person name="Westrop G.D."/>
            <person name="Mueller S."/>
            <person name="Dessi D."/>
            <person name="Fiori P.L."/>
            <person name="Ren Q."/>
            <person name="Paulsen I."/>
            <person name="Zhang H."/>
            <person name="Bastida-Corcuera F.D."/>
            <person name="Simoes-Barbosa A."/>
            <person name="Brown M.T."/>
            <person name="Hayes R.D."/>
            <person name="Mukherjee M."/>
            <person name="Okumura C.Y."/>
            <person name="Schneider R."/>
            <person name="Smith A.J."/>
            <person name="Vanacova S."/>
            <person name="Villalvazo M."/>
            <person name="Haas B.J."/>
            <person name="Pertea M."/>
            <person name="Feldblyum T.V."/>
            <person name="Utterback T.R."/>
            <person name="Shu C.L."/>
            <person name="Osoegawa K."/>
            <person name="de Jong P.J."/>
            <person name="Hrdy I."/>
            <person name="Horvathova L."/>
            <person name="Zubacova Z."/>
            <person name="Dolezal P."/>
            <person name="Malik S.B."/>
            <person name="Logsdon J.M. Jr."/>
            <person name="Henze K."/>
            <person name="Gupta A."/>
            <person name="Wang C.C."/>
            <person name="Dunne R.L."/>
            <person name="Upcroft J.A."/>
            <person name="Upcroft P."/>
            <person name="White O."/>
            <person name="Salzberg S.L."/>
            <person name="Tang P."/>
            <person name="Chiu C.-H."/>
            <person name="Lee Y.-S."/>
            <person name="Embley T.M."/>
            <person name="Coombs G.H."/>
            <person name="Mottram J.C."/>
            <person name="Tachezy J."/>
            <person name="Fraser-Liggett C.M."/>
            <person name="Johnson P.J."/>
        </authorList>
    </citation>
    <scope>NUCLEOTIDE SEQUENCE [LARGE SCALE GENOMIC DNA]</scope>
    <source>
        <strain evidence="2">G3</strain>
    </source>
</reference>
<feature type="repeat" description="ANK" evidence="1">
    <location>
        <begin position="166"/>
        <end position="187"/>
    </location>
</feature>
<gene>
    <name evidence="2" type="ORF">TVAG_070330</name>
</gene>
<dbReference type="Gene3D" id="1.25.40.20">
    <property type="entry name" value="Ankyrin repeat-containing domain"/>
    <property type="match status" value="1"/>
</dbReference>
<keyword evidence="3" id="KW-1185">Reference proteome</keyword>
<evidence type="ECO:0000313" key="3">
    <source>
        <dbReference type="Proteomes" id="UP000001542"/>
    </source>
</evidence>
<dbReference type="PANTHER" id="PTHR24164">
    <property type="entry name" value="RELA-ASSOCIATED INHIBITOR"/>
    <property type="match status" value="1"/>
</dbReference>
<proteinExistence type="predicted"/>
<feature type="repeat" description="ANK" evidence="1">
    <location>
        <begin position="99"/>
        <end position="131"/>
    </location>
</feature>
<dbReference type="STRING" id="5722.A2D7T7"/>
<dbReference type="EMBL" id="DS113178">
    <property type="protein sequence ID" value="EAY23370.1"/>
    <property type="molecule type" value="Genomic_DNA"/>
</dbReference>
<dbReference type="OrthoDB" id="207120at2759"/>
<dbReference type="AlphaFoldDB" id="A2D7T7"/>
<dbReference type="InterPro" id="IPR028320">
    <property type="entry name" value="iASPP"/>
</dbReference>
<feature type="repeat" description="ANK" evidence="1">
    <location>
        <begin position="132"/>
        <end position="165"/>
    </location>
</feature>
<dbReference type="VEuPathDB" id="TrichDB:TVAG_070330"/>
<dbReference type="PROSITE" id="PS50297">
    <property type="entry name" value="ANK_REP_REGION"/>
    <property type="match status" value="2"/>
</dbReference>
<dbReference type="InterPro" id="IPR002110">
    <property type="entry name" value="Ankyrin_rpt"/>
</dbReference>
<dbReference type="SMR" id="A2D7T7"/>
<organism evidence="2 3">
    <name type="scientific">Trichomonas vaginalis (strain ATCC PRA-98 / G3)</name>
    <dbReference type="NCBI Taxonomy" id="412133"/>
    <lineage>
        <taxon>Eukaryota</taxon>
        <taxon>Metamonada</taxon>
        <taxon>Parabasalia</taxon>
        <taxon>Trichomonadida</taxon>
        <taxon>Trichomonadidae</taxon>
        <taxon>Trichomonas</taxon>
    </lineage>
</organism>
<evidence type="ECO:0000313" key="2">
    <source>
        <dbReference type="EMBL" id="EAY23370.1"/>
    </source>
</evidence>
<dbReference type="Proteomes" id="UP000001542">
    <property type="component" value="Unassembled WGS sequence"/>
</dbReference>
<dbReference type="PANTHER" id="PTHR24164:SF4">
    <property type="entry name" value="RELA-ASSOCIATED INHIBITOR"/>
    <property type="match status" value="1"/>
</dbReference>
<dbReference type="SMART" id="SM00248">
    <property type="entry name" value="ANK"/>
    <property type="match status" value="3"/>
</dbReference>
<name>A2D7T7_TRIV3</name>
<dbReference type="eggNOG" id="KOG0504">
    <property type="taxonomic scope" value="Eukaryota"/>
</dbReference>
<dbReference type="InParanoid" id="A2D7T7"/>
<protein>
    <submittedName>
        <fullName evidence="2">Uncharacterized protein</fullName>
    </submittedName>
</protein>
<sequence length="210" mass="24556">MKTENKSYDNIQNENEIFTHLFQTLMLSSNDNNNNNNHKETKQFDKISTTDENINSFEKYWKSNDRTNIYQTFYKCSKERDLYSIKFAVDNRYHELSVFGTLIIHYAAKYNDLSLIQDIISCGVDLNMRNVYLDTPLHIACYYNSIDVVKFLLTLDGIDINTQNKLGNTPLHDATSRNNREIVEILLGFRGIDIKIKNNEGKTPILMKEF</sequence>
<accession>A2D7T7</accession>
<dbReference type="Pfam" id="PF12796">
    <property type="entry name" value="Ank_2"/>
    <property type="match status" value="1"/>
</dbReference>
<dbReference type="VEuPathDB" id="TrichDB:TVAGG3_1044750"/>
<dbReference type="SUPFAM" id="SSF48403">
    <property type="entry name" value="Ankyrin repeat"/>
    <property type="match status" value="1"/>
</dbReference>
<dbReference type="PROSITE" id="PS50088">
    <property type="entry name" value="ANK_REPEAT"/>
    <property type="match status" value="3"/>
</dbReference>
<dbReference type="InterPro" id="IPR036770">
    <property type="entry name" value="Ankyrin_rpt-contain_sf"/>
</dbReference>
<evidence type="ECO:0000256" key="1">
    <source>
        <dbReference type="PROSITE-ProRule" id="PRU00023"/>
    </source>
</evidence>
<reference evidence="2" key="1">
    <citation type="submission" date="2006-10" db="EMBL/GenBank/DDBJ databases">
        <authorList>
            <person name="Amadeo P."/>
            <person name="Zhao Q."/>
            <person name="Wortman J."/>
            <person name="Fraser-Liggett C."/>
            <person name="Carlton J."/>
        </authorList>
    </citation>
    <scope>NUCLEOTIDE SEQUENCE</scope>
    <source>
        <strain evidence="2">G3</strain>
    </source>
</reference>
<dbReference type="KEGG" id="tva:5468922"/>